<feature type="compositionally biased region" description="Low complexity" evidence="1">
    <location>
        <begin position="106"/>
        <end position="122"/>
    </location>
</feature>
<evidence type="ECO:0000256" key="1">
    <source>
        <dbReference type="SAM" id="MobiDB-lite"/>
    </source>
</evidence>
<gene>
    <name evidence="2" type="ORF">U9M48_001472</name>
</gene>
<feature type="region of interest" description="Disordered" evidence="1">
    <location>
        <begin position="83"/>
        <end position="177"/>
    </location>
</feature>
<feature type="non-terminal residue" evidence="2">
    <location>
        <position position="1"/>
    </location>
</feature>
<protein>
    <submittedName>
        <fullName evidence="2">Uncharacterized protein</fullName>
    </submittedName>
</protein>
<evidence type="ECO:0000313" key="2">
    <source>
        <dbReference type="EMBL" id="WVZ50195.1"/>
    </source>
</evidence>
<evidence type="ECO:0000313" key="3">
    <source>
        <dbReference type="Proteomes" id="UP001341281"/>
    </source>
</evidence>
<dbReference type="EMBL" id="CP144745">
    <property type="protein sequence ID" value="WVZ50195.1"/>
    <property type="molecule type" value="Genomic_DNA"/>
</dbReference>
<organism evidence="2 3">
    <name type="scientific">Paspalum notatum var. saurae</name>
    <dbReference type="NCBI Taxonomy" id="547442"/>
    <lineage>
        <taxon>Eukaryota</taxon>
        <taxon>Viridiplantae</taxon>
        <taxon>Streptophyta</taxon>
        <taxon>Embryophyta</taxon>
        <taxon>Tracheophyta</taxon>
        <taxon>Spermatophyta</taxon>
        <taxon>Magnoliopsida</taxon>
        <taxon>Liliopsida</taxon>
        <taxon>Poales</taxon>
        <taxon>Poaceae</taxon>
        <taxon>PACMAD clade</taxon>
        <taxon>Panicoideae</taxon>
        <taxon>Andropogonodae</taxon>
        <taxon>Paspaleae</taxon>
        <taxon>Paspalinae</taxon>
        <taxon>Paspalum</taxon>
    </lineage>
</organism>
<feature type="compositionally biased region" description="Low complexity" evidence="1">
    <location>
        <begin position="83"/>
        <end position="93"/>
    </location>
</feature>
<sequence length="343" mass="36851">LILEYLLNPTRRLKNTTFSIPLRLFFAREGAARVPDGKCPLRCLVQPAAPSADRLVPCCCPVRALSLFSSLPLLSLLTPPPHLATSPSQLPRPRAARPPTPHRRGPALPGLPRRLASRTAGRPPRRRPPPGLARRPTSRGAGRGPARHAPVRRGAGRRRSSNSTGNRAVPRADLVSSLASSTSAGTCALRCVIDRRRHLLPPPRRRPQPAPTQIQIKEKKSVTILLCGTSGCGKSTLSSLMAVSCLFTATVQEAKQATCKSEEVIHPDDAFGEQMIRNLELAGSLAIFRASAPRFAGTRLLLLHDPAAGPELRLILYSGLLLASSRISAIGPSCRFAVGPTDF</sequence>
<dbReference type="AlphaFoldDB" id="A0AAQ3PI87"/>
<dbReference type="Proteomes" id="UP001341281">
    <property type="component" value="Chromosome 01"/>
</dbReference>
<keyword evidence="3" id="KW-1185">Reference proteome</keyword>
<feature type="compositionally biased region" description="Basic residues" evidence="1">
    <location>
        <begin position="145"/>
        <end position="160"/>
    </location>
</feature>
<reference evidence="2 3" key="1">
    <citation type="submission" date="2024-02" db="EMBL/GenBank/DDBJ databases">
        <title>High-quality chromosome-scale genome assembly of Pensacola bahiagrass (Paspalum notatum Flugge var. saurae).</title>
        <authorList>
            <person name="Vega J.M."/>
            <person name="Podio M."/>
            <person name="Orjuela J."/>
            <person name="Siena L.A."/>
            <person name="Pessino S.C."/>
            <person name="Combes M.C."/>
            <person name="Mariac C."/>
            <person name="Albertini E."/>
            <person name="Pupilli F."/>
            <person name="Ortiz J.P.A."/>
            <person name="Leblanc O."/>
        </authorList>
    </citation>
    <scope>NUCLEOTIDE SEQUENCE [LARGE SCALE GENOMIC DNA]</scope>
    <source>
        <strain evidence="2">R1</strain>
        <tissue evidence="2">Leaf</tissue>
    </source>
</reference>
<accession>A0AAQ3PI87</accession>
<name>A0AAQ3PI87_PASNO</name>
<proteinExistence type="predicted"/>